<dbReference type="GO" id="GO:0005886">
    <property type="term" value="C:plasma membrane"/>
    <property type="evidence" value="ECO:0007669"/>
    <property type="project" value="TreeGrafter"/>
</dbReference>
<keyword evidence="3" id="KW-1185">Reference proteome</keyword>
<feature type="transmembrane region" description="Helical" evidence="1">
    <location>
        <begin position="58"/>
        <end position="80"/>
    </location>
</feature>
<keyword evidence="1" id="KW-1133">Transmembrane helix</keyword>
<name>A0A1G5HG83_9BACT</name>
<proteinExistence type="predicted"/>
<sequence length="447" mass="46452">MASGLFLFGIIFVAIVGMIVLISKFKWHPFIVLILAAYFVGLLAGLPVDKTIGVIKKGFGGILGNIGIVIIAGTIIGTILEKTGAALTMANAILALVGKKRAPLTMSLTGYVTSIPVFCDSGFVVLSPISRALAEKSGISLAVMATALSSGLYATHCLVPPTPGPIIMAGTLSADLGLVILMGFLVSIPVMLAGYVYAMKVAVKYQIEASPEVSLEDLLDKYGKLPGAVHSFSPIVLPIVLIALKSIADFPAAPFGSGVVKTFFDFLGNPVTALLLGVFLATSLIPKEEKGASFAWISEGIHHSASILAITGAGGALGLVLRELPLADVLSNSLLQMNLGLLIPFIIAMLLKTAMGASTVSMILTSAMVAPLMVQMGMTSELAKVLVVLSIGAGSMTVSHANDSYFWVVSQFSDMDTSTAYKCQTGVTLVQGIVAMTVIQALAMVML</sequence>
<feature type="transmembrane region" description="Helical" evidence="1">
    <location>
        <begin position="267"/>
        <end position="285"/>
    </location>
</feature>
<dbReference type="Proteomes" id="UP000198870">
    <property type="component" value="Unassembled WGS sequence"/>
</dbReference>
<feature type="transmembrane region" description="Helical" evidence="1">
    <location>
        <begin position="138"/>
        <end position="156"/>
    </location>
</feature>
<dbReference type="EMBL" id="FMUX01000013">
    <property type="protein sequence ID" value="SCY62038.1"/>
    <property type="molecule type" value="Genomic_DNA"/>
</dbReference>
<evidence type="ECO:0000313" key="3">
    <source>
        <dbReference type="Proteomes" id="UP000198870"/>
    </source>
</evidence>
<accession>A0A1G5HG83</accession>
<feature type="transmembrane region" description="Helical" evidence="1">
    <location>
        <begin position="28"/>
        <end position="46"/>
    </location>
</feature>
<dbReference type="AlphaFoldDB" id="A0A1G5HG83"/>
<feature type="transmembrane region" description="Helical" evidence="1">
    <location>
        <begin position="385"/>
        <end position="408"/>
    </location>
</feature>
<organism evidence="2 3">
    <name type="scientific">Desulfoluna spongiiphila</name>
    <dbReference type="NCBI Taxonomy" id="419481"/>
    <lineage>
        <taxon>Bacteria</taxon>
        <taxon>Pseudomonadati</taxon>
        <taxon>Thermodesulfobacteriota</taxon>
        <taxon>Desulfobacteria</taxon>
        <taxon>Desulfobacterales</taxon>
        <taxon>Desulfolunaceae</taxon>
        <taxon>Desulfoluna</taxon>
    </lineage>
</organism>
<dbReference type="Pfam" id="PF02447">
    <property type="entry name" value="GntP_permease"/>
    <property type="match status" value="1"/>
</dbReference>
<dbReference type="PANTHER" id="PTHR30354">
    <property type="entry name" value="GNT FAMILY GLUCONATE TRANSPORTER"/>
    <property type="match status" value="1"/>
</dbReference>
<reference evidence="2 3" key="1">
    <citation type="submission" date="2016-10" db="EMBL/GenBank/DDBJ databases">
        <authorList>
            <person name="de Groot N.N."/>
        </authorList>
    </citation>
    <scope>NUCLEOTIDE SEQUENCE [LARGE SCALE GENOMIC DNA]</scope>
    <source>
        <strain evidence="2 3">AA1</strain>
    </source>
</reference>
<gene>
    <name evidence="2" type="ORF">SAMN05216233_113134</name>
</gene>
<dbReference type="STRING" id="419481.SAMN05216233_113134"/>
<feature type="transmembrane region" description="Helical" evidence="1">
    <location>
        <begin position="228"/>
        <end position="247"/>
    </location>
</feature>
<evidence type="ECO:0000313" key="2">
    <source>
        <dbReference type="EMBL" id="SCY62038.1"/>
    </source>
</evidence>
<keyword evidence="1" id="KW-0812">Transmembrane</keyword>
<feature type="transmembrane region" description="Helical" evidence="1">
    <location>
        <begin position="108"/>
        <end position="126"/>
    </location>
</feature>
<dbReference type="GO" id="GO:0015128">
    <property type="term" value="F:gluconate transmembrane transporter activity"/>
    <property type="evidence" value="ECO:0007669"/>
    <property type="project" value="InterPro"/>
</dbReference>
<dbReference type="PANTHER" id="PTHR30354:SF11">
    <property type="entry name" value="PERMEASE"/>
    <property type="match status" value="1"/>
</dbReference>
<feature type="transmembrane region" description="Helical" evidence="1">
    <location>
        <begin position="305"/>
        <end position="321"/>
    </location>
</feature>
<dbReference type="InterPro" id="IPR003474">
    <property type="entry name" value="Glcn_transporter"/>
</dbReference>
<keyword evidence="1" id="KW-0472">Membrane</keyword>
<dbReference type="RefSeq" id="WP_092212362.1">
    <property type="nucleotide sequence ID" value="NZ_FMUX01000013.1"/>
</dbReference>
<protein>
    <submittedName>
        <fullName evidence="2">Predicted D-glycerate permease</fullName>
    </submittedName>
</protein>
<feature type="transmembrane region" description="Helical" evidence="1">
    <location>
        <begin position="428"/>
        <end position="446"/>
    </location>
</feature>
<evidence type="ECO:0000256" key="1">
    <source>
        <dbReference type="SAM" id="Phobius"/>
    </source>
</evidence>
<feature type="transmembrane region" description="Helical" evidence="1">
    <location>
        <begin position="176"/>
        <end position="198"/>
    </location>
</feature>
<dbReference type="OrthoDB" id="9787129at2"/>
<feature type="transmembrane region" description="Helical" evidence="1">
    <location>
        <begin position="341"/>
        <end position="364"/>
    </location>
</feature>
<feature type="transmembrane region" description="Helical" evidence="1">
    <location>
        <begin position="5"/>
        <end position="22"/>
    </location>
</feature>